<dbReference type="Pfam" id="PF03022">
    <property type="entry name" value="MRJP"/>
    <property type="match status" value="1"/>
</dbReference>
<dbReference type="Proteomes" id="UP000094313">
    <property type="component" value="Chromosome"/>
</dbReference>
<dbReference type="SUPFAM" id="SSF101898">
    <property type="entry name" value="NHL repeat"/>
    <property type="match status" value="1"/>
</dbReference>
<accession>A0A1D7QQH6</accession>
<dbReference type="KEGG" id="psty:BFS30_20820"/>
<dbReference type="PANTHER" id="PTHR10009">
    <property type="entry name" value="PROTEIN YELLOW-RELATED"/>
    <property type="match status" value="1"/>
</dbReference>
<evidence type="ECO:0008006" key="5">
    <source>
        <dbReference type="Google" id="ProtNLM"/>
    </source>
</evidence>
<evidence type="ECO:0000313" key="3">
    <source>
        <dbReference type="EMBL" id="AOM80916.1"/>
    </source>
</evidence>
<name>A0A1D7QQH6_9SPHI</name>
<evidence type="ECO:0000313" key="4">
    <source>
        <dbReference type="Proteomes" id="UP000094313"/>
    </source>
</evidence>
<dbReference type="Gene3D" id="2.120.10.30">
    <property type="entry name" value="TolB, C-terminal domain"/>
    <property type="match status" value="1"/>
</dbReference>
<organism evidence="3 4">
    <name type="scientific">Pedobacter steynii</name>
    <dbReference type="NCBI Taxonomy" id="430522"/>
    <lineage>
        <taxon>Bacteria</taxon>
        <taxon>Pseudomonadati</taxon>
        <taxon>Bacteroidota</taxon>
        <taxon>Sphingobacteriia</taxon>
        <taxon>Sphingobacteriales</taxon>
        <taxon>Sphingobacteriaceae</taxon>
        <taxon>Pedobacter</taxon>
    </lineage>
</organism>
<evidence type="ECO:0000256" key="2">
    <source>
        <dbReference type="ARBA" id="ARBA00022525"/>
    </source>
</evidence>
<sequence>MFSLFAQSKAALEVVSSFSVERPSNIAVSPEGRVFITMSAEGETKHLVREILSDGKVVGFPDTSWITKPRAGSIKGINSAIGIQVSADHLLWVLDMGNKKTEPIQGPKLIAWDIKTRKLVHIYPLPDAVLRPTSFLQDFVIDEKRQIAILADMTMAGMVLPAFPAFVVIDLKTGYSRRVLENHSSFQPVDESLVVNGRPVSHRYPDGREYHPKYPLNPISIDQEMNWVYFGALGGNKIYRISAAAIADEVLTHEELGAKIEYYAAKPKSDGFKVGSKGEIYVTDVEHNSIGIVSPVGYRVLIKDKVLLSWPDGLALAPDGYLYIVADQLHNKPYWNNNQNVSKPPYYVLRIRIK</sequence>
<proteinExistence type="predicted"/>
<protein>
    <recommendedName>
        <fullName evidence="5">Major royal jelly protein</fullName>
    </recommendedName>
</protein>
<keyword evidence="4" id="KW-1185">Reference proteome</keyword>
<dbReference type="EMBL" id="CP017141">
    <property type="protein sequence ID" value="AOM80916.1"/>
    <property type="molecule type" value="Genomic_DNA"/>
</dbReference>
<evidence type="ECO:0000256" key="1">
    <source>
        <dbReference type="ARBA" id="ARBA00004613"/>
    </source>
</evidence>
<dbReference type="InterPro" id="IPR017996">
    <property type="entry name" value="MRJP/yellow-related"/>
</dbReference>
<dbReference type="PANTHER" id="PTHR10009:SF18">
    <property type="entry name" value="PROTEIN YELLOW-LIKE PROTEIN"/>
    <property type="match status" value="1"/>
</dbReference>
<dbReference type="GO" id="GO:0005576">
    <property type="term" value="C:extracellular region"/>
    <property type="evidence" value="ECO:0007669"/>
    <property type="project" value="UniProtKB-SubCell"/>
</dbReference>
<comment type="subcellular location">
    <subcellularLocation>
        <location evidence="1">Secreted</location>
    </subcellularLocation>
</comment>
<gene>
    <name evidence="3" type="ORF">BFS30_20820</name>
</gene>
<dbReference type="AlphaFoldDB" id="A0A1D7QQH6"/>
<dbReference type="InterPro" id="IPR011042">
    <property type="entry name" value="6-blade_b-propeller_TolB-like"/>
</dbReference>
<keyword evidence="2" id="KW-0964">Secreted</keyword>
<reference evidence="3 4" key="1">
    <citation type="submission" date="2016-08" db="EMBL/GenBank/DDBJ databases">
        <authorList>
            <person name="Seilhamer J.J."/>
        </authorList>
    </citation>
    <scope>NUCLEOTIDE SEQUENCE [LARGE SCALE GENOMIC DNA]</scope>
    <source>
        <strain evidence="3 4">DX4</strain>
    </source>
</reference>